<evidence type="ECO:0000313" key="2">
    <source>
        <dbReference type="Proteomes" id="UP000310636"/>
    </source>
</evidence>
<proteinExistence type="predicted"/>
<sequence length="70" mass="7689">MAGNGRNRADVKPGLRVDIVLKQDQRTGKRTRGTVKDLLTNSAFHPHGIKVRLADGQVGRVQEIVGDEEI</sequence>
<dbReference type="Proteomes" id="UP000310636">
    <property type="component" value="Unassembled WGS sequence"/>
</dbReference>
<reference evidence="1 2" key="1">
    <citation type="submission" date="2019-04" db="EMBL/GenBank/DDBJ databases">
        <title>Cohnella sp. nov. isolated from preserved vegetables.</title>
        <authorList>
            <person name="Lin S.-Y."/>
            <person name="Hung M.-H."/>
            <person name="Young C.-C."/>
        </authorList>
    </citation>
    <scope>NUCLEOTIDE SEQUENCE [LARGE SCALE GENOMIC DNA]</scope>
    <source>
        <strain evidence="1 2">CC-MHH1044</strain>
    </source>
</reference>
<evidence type="ECO:0000313" key="1">
    <source>
        <dbReference type="EMBL" id="THF74177.1"/>
    </source>
</evidence>
<keyword evidence="2" id="KW-1185">Reference proteome</keyword>
<dbReference type="Pfam" id="PF09962">
    <property type="entry name" value="DUF2196"/>
    <property type="match status" value="1"/>
</dbReference>
<accession>A0A4S4BHW2</accession>
<name>A0A4S4BHW2_9BACL</name>
<dbReference type="NCBIfam" id="TIGR03833">
    <property type="entry name" value="YwbE family protein"/>
    <property type="match status" value="1"/>
</dbReference>
<dbReference type="PANTHER" id="PTHR40069:SF1">
    <property type="entry name" value="YWBE PROTEIN"/>
    <property type="match status" value="1"/>
</dbReference>
<gene>
    <name evidence="1" type="ORF">E6C55_26325</name>
</gene>
<dbReference type="PANTHER" id="PTHR40069">
    <property type="entry name" value="YWBE PROTEIN"/>
    <property type="match status" value="1"/>
</dbReference>
<comment type="caution">
    <text evidence="1">The sequence shown here is derived from an EMBL/GenBank/DDBJ whole genome shotgun (WGS) entry which is preliminary data.</text>
</comment>
<dbReference type="OrthoDB" id="9804519at2"/>
<organism evidence="1 2">
    <name type="scientific">Cohnella fermenti</name>
    <dbReference type="NCBI Taxonomy" id="2565925"/>
    <lineage>
        <taxon>Bacteria</taxon>
        <taxon>Bacillati</taxon>
        <taxon>Bacillota</taxon>
        <taxon>Bacilli</taxon>
        <taxon>Bacillales</taxon>
        <taxon>Paenibacillaceae</taxon>
        <taxon>Cohnella</taxon>
    </lineage>
</organism>
<dbReference type="InterPro" id="IPR019240">
    <property type="entry name" value="DUF2196"/>
</dbReference>
<protein>
    <submittedName>
        <fullName evidence="1">YwbE family protein</fullName>
    </submittedName>
</protein>
<dbReference type="RefSeq" id="WP_136372851.1">
    <property type="nucleotide sequence ID" value="NZ_SSOB01000044.1"/>
</dbReference>
<dbReference type="AlphaFoldDB" id="A0A4S4BHW2"/>
<dbReference type="EMBL" id="SSOB01000044">
    <property type="protein sequence ID" value="THF74177.1"/>
    <property type="molecule type" value="Genomic_DNA"/>
</dbReference>